<dbReference type="OrthoDB" id="4752361at2"/>
<evidence type="ECO:0000313" key="3">
    <source>
        <dbReference type="Proteomes" id="UP000009235"/>
    </source>
</evidence>
<geneLocation type="plasmid" evidence="2 3">
    <name>pAS9A-2</name>
</geneLocation>
<dbReference type="SUPFAM" id="SSF47413">
    <property type="entry name" value="lambda repressor-like DNA-binding domains"/>
    <property type="match status" value="1"/>
</dbReference>
<dbReference type="InterPro" id="IPR010982">
    <property type="entry name" value="Lambda_DNA-bd_dom_sf"/>
</dbReference>
<dbReference type="Pfam" id="PF13560">
    <property type="entry name" value="HTH_31"/>
    <property type="match status" value="1"/>
</dbReference>
<dbReference type="InterPro" id="IPR001387">
    <property type="entry name" value="Cro/C1-type_HTH"/>
</dbReference>
<dbReference type="CDD" id="cd00093">
    <property type="entry name" value="HTH_XRE"/>
    <property type="match status" value="1"/>
</dbReference>
<dbReference type="AlphaFoldDB" id="F6ESH2"/>
<dbReference type="HOGENOM" id="CLU_1179237_0_0_11"/>
<evidence type="ECO:0000256" key="1">
    <source>
        <dbReference type="SAM" id="MobiDB-lite"/>
    </source>
</evidence>
<sequence length="215" mass="23905">MDEDAADRLARAVRERRKELGLSQSQLHGRGGPSGPTLVRIEHAEVPLPGPVTLAKLDRALGWTPGSANAVVEDGTEPNLSEQQPWIPGRGSTTVPITVVTDLIGVADRIGQLAEDTSTTLSELRHRLRAAQRDLAVILHPIYGAYLTHLLERNRRDGAADLNPLVPVFEQLLRTSESTEDIGERQYRRWLVGMFEPDEETKQRFHARWKAATTQ</sequence>
<evidence type="ECO:0000313" key="2">
    <source>
        <dbReference type="EMBL" id="AEF43093.1"/>
    </source>
</evidence>
<reference evidence="2 3" key="1">
    <citation type="journal article" date="2011" name="J. Bacteriol.">
        <title>Complete genome sequence of Amycolicicoccus subflavus DQS3-9A1T, an actinomycete isolated from crude oil-polluted soil.</title>
        <authorList>
            <person name="Cai M."/>
            <person name="Chen W.M."/>
            <person name="Nie Y."/>
            <person name="Chi C.Q."/>
            <person name="Wang Y.N."/>
            <person name="Tang Y.Q."/>
            <person name="Li G.Y."/>
            <person name="Wu X.L."/>
        </authorList>
    </citation>
    <scope>NUCLEOTIDE SEQUENCE [LARGE SCALE GENOMIC DNA]</scope>
    <source>
        <strain evidence="3">DSM 45089 / DQS3-9A1</strain>
        <plasmid evidence="2 3">pAS9A-2</plasmid>
    </source>
</reference>
<evidence type="ECO:0008006" key="4">
    <source>
        <dbReference type="Google" id="ProtNLM"/>
    </source>
</evidence>
<keyword evidence="2" id="KW-0614">Plasmid</keyword>
<accession>F6ESH2</accession>
<feature type="region of interest" description="Disordered" evidence="1">
    <location>
        <begin position="69"/>
        <end position="88"/>
    </location>
</feature>
<keyword evidence="3" id="KW-1185">Reference proteome</keyword>
<proteinExistence type="predicted"/>
<organism evidence="2 3">
    <name type="scientific">Hoyosella subflava (strain DSM 45089 / JCM 17490 / NBRC 109087 / DQS3-9A1)</name>
    <name type="common">Amycolicicoccus subflavus</name>
    <dbReference type="NCBI Taxonomy" id="443218"/>
    <lineage>
        <taxon>Bacteria</taxon>
        <taxon>Bacillati</taxon>
        <taxon>Actinomycetota</taxon>
        <taxon>Actinomycetes</taxon>
        <taxon>Mycobacteriales</taxon>
        <taxon>Hoyosellaceae</taxon>
        <taxon>Hoyosella</taxon>
    </lineage>
</organism>
<dbReference type="GO" id="GO:0003677">
    <property type="term" value="F:DNA binding"/>
    <property type="evidence" value="ECO:0007669"/>
    <property type="project" value="InterPro"/>
</dbReference>
<dbReference type="Proteomes" id="UP000009235">
    <property type="component" value="Plasmid pAS9A-2"/>
</dbReference>
<dbReference type="KEGG" id="asd:AS9A_P20049"/>
<dbReference type="Gene3D" id="1.10.260.40">
    <property type="entry name" value="lambda repressor-like DNA-binding domains"/>
    <property type="match status" value="1"/>
</dbReference>
<dbReference type="RefSeq" id="WP_013798100.1">
    <property type="nucleotide sequence ID" value="NC_015561.1"/>
</dbReference>
<name>F6ESH2_HOYSD</name>
<protein>
    <recommendedName>
        <fullName evidence="4">HTH cro/C1-type domain-containing protein</fullName>
    </recommendedName>
</protein>
<gene>
    <name evidence="2" type="ordered locus">AS9A_P20049</name>
</gene>
<dbReference type="EMBL" id="CP002788">
    <property type="protein sequence ID" value="AEF43093.1"/>
    <property type="molecule type" value="Genomic_DNA"/>
</dbReference>